<comment type="caution">
    <text evidence="2">The sequence shown here is derived from an EMBL/GenBank/DDBJ whole genome shotgun (WGS) entry which is preliminary data.</text>
</comment>
<gene>
    <name evidence="2" type="ORF">GCM10012278_04790</name>
</gene>
<accession>A0A918E2A3</accession>
<keyword evidence="1" id="KW-0812">Transmembrane</keyword>
<dbReference type="RefSeq" id="WP_189136772.1">
    <property type="nucleotide sequence ID" value="NZ_BMNK01000001.1"/>
</dbReference>
<name>A0A918E2A3_9ACTN</name>
<reference evidence="2" key="1">
    <citation type="journal article" date="2014" name="Int. J. Syst. Evol. Microbiol.">
        <title>Complete genome sequence of Corynebacterium casei LMG S-19264T (=DSM 44701T), isolated from a smear-ripened cheese.</title>
        <authorList>
            <consortium name="US DOE Joint Genome Institute (JGI-PGF)"/>
            <person name="Walter F."/>
            <person name="Albersmeier A."/>
            <person name="Kalinowski J."/>
            <person name="Ruckert C."/>
        </authorList>
    </citation>
    <scope>NUCLEOTIDE SEQUENCE</scope>
    <source>
        <strain evidence="2">CGMCC 4.7430</strain>
    </source>
</reference>
<evidence type="ECO:0000313" key="3">
    <source>
        <dbReference type="Proteomes" id="UP000660745"/>
    </source>
</evidence>
<dbReference type="Proteomes" id="UP000660745">
    <property type="component" value="Unassembled WGS sequence"/>
</dbReference>
<keyword evidence="1" id="KW-1133">Transmembrane helix</keyword>
<dbReference type="AlphaFoldDB" id="A0A918E2A3"/>
<sequence>MHPVQKVTSLGISVLSGALATAVFRRLWMLSSGEDDAPDAEDMDRGWTEVLVAAGVQGAIFGVVKAAVHRASARTFRHRAIESRAGG</sequence>
<reference evidence="2" key="2">
    <citation type="submission" date="2020-09" db="EMBL/GenBank/DDBJ databases">
        <authorList>
            <person name="Sun Q."/>
            <person name="Zhou Y."/>
        </authorList>
    </citation>
    <scope>NUCLEOTIDE SEQUENCE</scope>
    <source>
        <strain evidence="2">CGMCC 4.7430</strain>
    </source>
</reference>
<evidence type="ECO:0000313" key="2">
    <source>
        <dbReference type="EMBL" id="GGP01458.1"/>
    </source>
</evidence>
<proteinExistence type="predicted"/>
<organism evidence="2 3">
    <name type="scientific">Nonomuraea glycinis</name>
    <dbReference type="NCBI Taxonomy" id="2047744"/>
    <lineage>
        <taxon>Bacteria</taxon>
        <taxon>Bacillati</taxon>
        <taxon>Actinomycetota</taxon>
        <taxon>Actinomycetes</taxon>
        <taxon>Streptosporangiales</taxon>
        <taxon>Streptosporangiaceae</taxon>
        <taxon>Nonomuraea</taxon>
    </lineage>
</organism>
<feature type="transmembrane region" description="Helical" evidence="1">
    <location>
        <begin position="50"/>
        <end position="68"/>
    </location>
</feature>
<dbReference type="Pfam" id="PF14019">
    <property type="entry name" value="DUF4235"/>
    <property type="match status" value="1"/>
</dbReference>
<keyword evidence="1" id="KW-0472">Membrane</keyword>
<dbReference type="EMBL" id="BMNK01000001">
    <property type="protein sequence ID" value="GGP01458.1"/>
    <property type="molecule type" value="Genomic_DNA"/>
</dbReference>
<keyword evidence="3" id="KW-1185">Reference proteome</keyword>
<evidence type="ECO:0000256" key="1">
    <source>
        <dbReference type="SAM" id="Phobius"/>
    </source>
</evidence>
<dbReference type="InterPro" id="IPR025329">
    <property type="entry name" value="DUF4235"/>
</dbReference>
<protein>
    <submittedName>
        <fullName evidence="2">Membrane protein</fullName>
    </submittedName>
</protein>